<evidence type="ECO:0000313" key="8">
    <source>
        <dbReference type="EMBL" id="MDL0433243.1"/>
    </source>
</evidence>
<feature type="transmembrane region" description="Helical" evidence="7">
    <location>
        <begin position="36"/>
        <end position="55"/>
    </location>
</feature>
<feature type="transmembrane region" description="Helical" evidence="7">
    <location>
        <begin position="127"/>
        <end position="150"/>
    </location>
</feature>
<feature type="transmembrane region" description="Helical" evidence="7">
    <location>
        <begin position="97"/>
        <end position="121"/>
    </location>
</feature>
<feature type="transmembrane region" description="Helical" evidence="7">
    <location>
        <begin position="12"/>
        <end position="29"/>
    </location>
</feature>
<keyword evidence="4 7" id="KW-0812">Transmembrane</keyword>
<evidence type="ECO:0000256" key="1">
    <source>
        <dbReference type="ARBA" id="ARBA00004651"/>
    </source>
</evidence>
<proteinExistence type="inferred from homology"/>
<keyword evidence="9" id="KW-1185">Reference proteome</keyword>
<feature type="transmembrane region" description="Helical" evidence="7">
    <location>
        <begin position="157"/>
        <end position="178"/>
    </location>
</feature>
<gene>
    <name evidence="8" type="ORF">QPM17_19055</name>
</gene>
<dbReference type="RefSeq" id="WP_285392885.1">
    <property type="nucleotide sequence ID" value="NZ_JASSVS010000012.1"/>
</dbReference>
<keyword evidence="6 7" id="KW-0472">Membrane</keyword>
<comment type="similarity">
    <text evidence="2">Belongs to the UPF0324 family.</text>
</comment>
<feature type="transmembrane region" description="Helical" evidence="7">
    <location>
        <begin position="226"/>
        <end position="243"/>
    </location>
</feature>
<evidence type="ECO:0000256" key="3">
    <source>
        <dbReference type="ARBA" id="ARBA00022475"/>
    </source>
</evidence>
<dbReference type="InterPro" id="IPR018383">
    <property type="entry name" value="UPF0324_pro"/>
</dbReference>
<dbReference type="PANTHER" id="PTHR30106">
    <property type="entry name" value="INNER MEMBRANE PROTEIN YEIH-RELATED"/>
    <property type="match status" value="1"/>
</dbReference>
<comment type="subcellular location">
    <subcellularLocation>
        <location evidence="1">Cell membrane</location>
        <topology evidence="1">Multi-pass membrane protein</topology>
    </subcellularLocation>
</comment>
<dbReference type="EMBL" id="JASSVS010000012">
    <property type="protein sequence ID" value="MDL0433243.1"/>
    <property type="molecule type" value="Genomic_DNA"/>
</dbReference>
<protein>
    <submittedName>
        <fullName evidence="8">YeiH family protein</fullName>
    </submittedName>
</protein>
<dbReference type="NCBIfam" id="TIGR00698">
    <property type="entry name" value="YeiH family putative sulfate export transporter"/>
    <property type="match status" value="1"/>
</dbReference>
<dbReference type="Proteomes" id="UP001227964">
    <property type="component" value="Unassembled WGS sequence"/>
</dbReference>
<comment type="caution">
    <text evidence="8">The sequence shown here is derived from an EMBL/GenBank/DDBJ whole genome shotgun (WGS) entry which is preliminary data.</text>
</comment>
<organism evidence="8 9">
    <name type="scientific">Marinobacter azerbaijanicus</name>
    <dbReference type="NCBI Taxonomy" id="3050455"/>
    <lineage>
        <taxon>Bacteria</taxon>
        <taxon>Pseudomonadati</taxon>
        <taxon>Pseudomonadota</taxon>
        <taxon>Gammaproteobacteria</taxon>
        <taxon>Pseudomonadales</taxon>
        <taxon>Marinobacteraceae</taxon>
        <taxon>Marinobacter</taxon>
    </lineage>
</organism>
<evidence type="ECO:0000256" key="4">
    <source>
        <dbReference type="ARBA" id="ARBA00022692"/>
    </source>
</evidence>
<keyword evidence="5 7" id="KW-1133">Transmembrane helix</keyword>
<feature type="transmembrane region" description="Helical" evidence="7">
    <location>
        <begin position="289"/>
        <end position="311"/>
    </location>
</feature>
<reference evidence="8 9" key="1">
    <citation type="submission" date="2023-06" db="EMBL/GenBank/DDBJ databases">
        <title>Marinobacter azerbaijanicus a moderately halophilic, isolated from Urmia Lake in Azerbaijan region of Iran.</title>
        <authorList>
            <person name="Sanchez-Porro C."/>
            <person name="Aghdam E.M."/>
            <person name="Saheb S.M."/>
            <person name="Tarhriz V."/>
            <person name="Kazemi E."/>
            <person name="Ammozegar M.A."/>
            <person name="Ventosa A."/>
            <person name="Hejazi M.S."/>
        </authorList>
    </citation>
    <scope>NUCLEOTIDE SEQUENCE [LARGE SCALE GENOMIC DNA]</scope>
    <source>
        <strain evidence="8 9">TBZ242</strain>
    </source>
</reference>
<accession>A0ABT7IHU1</accession>
<feature type="transmembrane region" description="Helical" evidence="7">
    <location>
        <begin position="263"/>
        <end position="283"/>
    </location>
</feature>
<keyword evidence="3" id="KW-1003">Cell membrane</keyword>
<feature type="transmembrane region" description="Helical" evidence="7">
    <location>
        <begin position="323"/>
        <end position="344"/>
    </location>
</feature>
<feature type="transmembrane region" description="Helical" evidence="7">
    <location>
        <begin position="67"/>
        <end position="85"/>
    </location>
</feature>
<evidence type="ECO:0000313" key="9">
    <source>
        <dbReference type="Proteomes" id="UP001227964"/>
    </source>
</evidence>
<dbReference type="InterPro" id="IPR004630">
    <property type="entry name" value="UPF0324_YeiH-like"/>
</dbReference>
<dbReference type="Pfam" id="PF03601">
    <property type="entry name" value="Cons_hypoth698"/>
    <property type="match status" value="1"/>
</dbReference>
<sequence>MISTLDYPRPFWLSFGFLLLIAATSILATSTDLSPLASLGPLTIALLIGVVYGNTLHPRTAPPWRTGFRFAQTTLLRLGIALYGFRITVHDVLQVGVGGLTVSLFMAGSTLVVGLLVGRMLRMDRDLVLLTTVGSSICGAAAVLATAPLIRTQPYKITVAIVTVVIFGSLSMVIFPLLHEFLPFSSQALGVYIGATVHEVAQVVAIGDAIDPATAATAVVVKLTRVMFLGLALLAITSVALLLRQKSRNRADKSSNTTAPVYFPWFAVGFVVAVLINSTGWIPQDLVSIITSVDVILLAMAMVAVGAETNWINMRGATLRPMLLALTMFLYLAIAGFAIVSWVLL</sequence>
<evidence type="ECO:0000256" key="2">
    <source>
        <dbReference type="ARBA" id="ARBA00007977"/>
    </source>
</evidence>
<name>A0ABT7IHU1_9GAMM</name>
<evidence type="ECO:0000256" key="7">
    <source>
        <dbReference type="SAM" id="Phobius"/>
    </source>
</evidence>
<evidence type="ECO:0000256" key="5">
    <source>
        <dbReference type="ARBA" id="ARBA00022989"/>
    </source>
</evidence>
<evidence type="ECO:0000256" key="6">
    <source>
        <dbReference type="ARBA" id="ARBA00023136"/>
    </source>
</evidence>
<dbReference type="PANTHER" id="PTHR30106:SF2">
    <property type="entry name" value="UPF0324 INNER MEMBRANE PROTEIN YEIH"/>
    <property type="match status" value="1"/>
</dbReference>